<feature type="domain" description="GST C-terminal" evidence="6">
    <location>
        <begin position="81"/>
        <end position="202"/>
    </location>
</feature>
<organism evidence="7 9">
    <name type="scientific">Daphnia magna</name>
    <dbReference type="NCBI Taxonomy" id="35525"/>
    <lineage>
        <taxon>Eukaryota</taxon>
        <taxon>Metazoa</taxon>
        <taxon>Ecdysozoa</taxon>
        <taxon>Arthropoda</taxon>
        <taxon>Crustacea</taxon>
        <taxon>Branchiopoda</taxon>
        <taxon>Diplostraca</taxon>
        <taxon>Cladocera</taxon>
        <taxon>Anomopoda</taxon>
        <taxon>Daphniidae</taxon>
        <taxon>Daphnia</taxon>
    </lineage>
</organism>
<dbReference type="PROSITE" id="PS50404">
    <property type="entry name" value="GST_NTER"/>
    <property type="match status" value="1"/>
</dbReference>
<dbReference type="SFLD" id="SFLDS00019">
    <property type="entry name" value="Glutathione_Transferase_(cytos"/>
    <property type="match status" value="1"/>
</dbReference>
<dbReference type="SFLD" id="SFLDG01205">
    <property type="entry name" value="AMPS.1"/>
    <property type="match status" value="1"/>
</dbReference>
<evidence type="ECO:0000256" key="1">
    <source>
        <dbReference type="ARBA" id="ARBA00012452"/>
    </source>
</evidence>
<evidence type="ECO:0000256" key="3">
    <source>
        <dbReference type="ARBA" id="ARBA00038317"/>
    </source>
</evidence>
<dbReference type="Gene3D" id="1.20.1050.10">
    <property type="match status" value="1"/>
</dbReference>
<dbReference type="InterPro" id="IPR010987">
    <property type="entry name" value="Glutathione-S-Trfase_C-like"/>
</dbReference>
<reference evidence="8" key="2">
    <citation type="journal article" date="2019" name="Aquat. Toxicol.">
        <title>The genome of the freshwater water flea Daphnia magna: A potential use for freshwater molecular ecotoxicology.</title>
        <authorList>
            <person name="Lee B.Y."/>
            <person name="Choi B.S."/>
            <person name="Kim M.S."/>
            <person name="Park J.C."/>
            <person name="Jeong C.B."/>
            <person name="Han J."/>
            <person name="Lee J.S."/>
        </authorList>
    </citation>
    <scope>NUCLEOTIDE SEQUENCE</scope>
</reference>
<dbReference type="SFLD" id="SFLDG00363">
    <property type="entry name" value="AMPS_(cytGST):_Alpha-__Mu-__Pi"/>
    <property type="match status" value="1"/>
</dbReference>
<proteinExistence type="evidence at transcript level"/>
<dbReference type="CDD" id="cd03192">
    <property type="entry name" value="GST_C_Sigma_like"/>
    <property type="match status" value="1"/>
</dbReference>
<dbReference type="InterPro" id="IPR004046">
    <property type="entry name" value="GST_C"/>
</dbReference>
<dbReference type="GO" id="GO:0006749">
    <property type="term" value="P:glutathione metabolic process"/>
    <property type="evidence" value="ECO:0007669"/>
    <property type="project" value="TreeGrafter"/>
</dbReference>
<reference evidence="7 9" key="1">
    <citation type="submission" date="2016-03" db="EMBL/GenBank/DDBJ databases">
        <title>EvidentialGene: Evidence-directed Construction of Genes on Genomes.</title>
        <authorList>
            <person name="Gilbert D.G."/>
            <person name="Choi J.-H."/>
            <person name="Mockaitis K."/>
            <person name="Colbourne J."/>
            <person name="Pfrender M."/>
        </authorList>
    </citation>
    <scope>NUCLEOTIDE SEQUENCE [LARGE SCALE GENOMIC DNA]</scope>
    <source>
        <strain evidence="7 9">Xinb3</strain>
        <tissue evidence="7">Complete organism</tissue>
    </source>
</reference>
<name>A0A164XWQ0_9CRUS</name>
<dbReference type="PANTHER" id="PTHR11571:SF224">
    <property type="entry name" value="HEMATOPOIETIC PROSTAGLANDIN D SYNTHASE"/>
    <property type="match status" value="1"/>
</dbReference>
<comment type="catalytic activity">
    <reaction evidence="4">
        <text>RX + glutathione = an S-substituted glutathione + a halide anion + H(+)</text>
        <dbReference type="Rhea" id="RHEA:16437"/>
        <dbReference type="ChEBI" id="CHEBI:15378"/>
        <dbReference type="ChEBI" id="CHEBI:16042"/>
        <dbReference type="ChEBI" id="CHEBI:17792"/>
        <dbReference type="ChEBI" id="CHEBI:57925"/>
        <dbReference type="ChEBI" id="CHEBI:90779"/>
        <dbReference type="EC" id="2.5.1.18"/>
    </reaction>
</comment>
<dbReference type="EC" id="2.5.1.18" evidence="1"/>
<protein>
    <recommendedName>
        <fullName evidence="1">glutathione transferase</fullName>
        <ecNumber evidence="1">2.5.1.18</ecNumber>
    </recommendedName>
</protein>
<evidence type="ECO:0000313" key="7">
    <source>
        <dbReference type="EMBL" id="KZS14635.1"/>
    </source>
</evidence>
<dbReference type="OrthoDB" id="414243at2759"/>
<dbReference type="STRING" id="35525.A0A164XWQ0"/>
<dbReference type="SUPFAM" id="SSF52833">
    <property type="entry name" value="Thioredoxin-like"/>
    <property type="match status" value="1"/>
</dbReference>
<dbReference type="InterPro" id="IPR040079">
    <property type="entry name" value="Glutathione_S-Trfase"/>
</dbReference>
<evidence type="ECO:0000313" key="9">
    <source>
        <dbReference type="Proteomes" id="UP000076858"/>
    </source>
</evidence>
<dbReference type="PROSITE" id="PS50405">
    <property type="entry name" value="GST_CTER"/>
    <property type="match status" value="1"/>
</dbReference>
<evidence type="ECO:0000256" key="2">
    <source>
        <dbReference type="ARBA" id="ARBA00022679"/>
    </source>
</evidence>
<comment type="similarity">
    <text evidence="3">Belongs to the GST superfamily. Sigma family.</text>
</comment>
<dbReference type="AlphaFoldDB" id="A0A164XWQ0"/>
<dbReference type="Proteomes" id="UP000076858">
    <property type="component" value="Unassembled WGS sequence"/>
</dbReference>
<dbReference type="InterPro" id="IPR004045">
    <property type="entry name" value="Glutathione_S-Trfase_N"/>
</dbReference>
<dbReference type="InterPro" id="IPR036282">
    <property type="entry name" value="Glutathione-S-Trfase_C_sf"/>
</dbReference>
<dbReference type="EMBL" id="LRGB01000944">
    <property type="protein sequence ID" value="KZS14635.1"/>
    <property type="molecule type" value="Genomic_DNA"/>
</dbReference>
<dbReference type="GO" id="GO:0004602">
    <property type="term" value="F:glutathione peroxidase activity"/>
    <property type="evidence" value="ECO:0007669"/>
    <property type="project" value="UniProtKB-ARBA"/>
</dbReference>
<evidence type="ECO:0000256" key="4">
    <source>
        <dbReference type="ARBA" id="ARBA00047960"/>
    </source>
</evidence>
<evidence type="ECO:0000259" key="6">
    <source>
        <dbReference type="PROSITE" id="PS50405"/>
    </source>
</evidence>
<accession>A0A164XWQ0</accession>
<evidence type="ECO:0000259" key="5">
    <source>
        <dbReference type="PROSITE" id="PS50404"/>
    </source>
</evidence>
<dbReference type="FunFam" id="1.20.1050.10:FF:000030">
    <property type="entry name" value="Glutathione S-transferase S1"/>
    <property type="match status" value="1"/>
</dbReference>
<dbReference type="FunFam" id="3.40.30.10:FF:000035">
    <property type="entry name" value="hematopoietic prostaglandin D synthase"/>
    <property type="match status" value="1"/>
</dbReference>
<keyword evidence="9" id="KW-1185">Reference proteome</keyword>
<evidence type="ECO:0000313" key="8">
    <source>
        <dbReference type="EMBL" id="QBM06410.1"/>
    </source>
</evidence>
<dbReference type="Pfam" id="PF02798">
    <property type="entry name" value="GST_N"/>
    <property type="match status" value="1"/>
</dbReference>
<dbReference type="InterPro" id="IPR036249">
    <property type="entry name" value="Thioredoxin-like_sf"/>
</dbReference>
<dbReference type="CDD" id="cd03039">
    <property type="entry name" value="GST_N_Sigma_like"/>
    <property type="match status" value="1"/>
</dbReference>
<dbReference type="EMBL" id="MK541955">
    <property type="protein sequence ID" value="QBM06410.1"/>
    <property type="molecule type" value="mRNA"/>
</dbReference>
<dbReference type="GO" id="GO:0004364">
    <property type="term" value="F:glutathione transferase activity"/>
    <property type="evidence" value="ECO:0007669"/>
    <property type="project" value="UniProtKB-EC"/>
</dbReference>
<keyword evidence="2 7" id="KW-0808">Transferase</keyword>
<dbReference type="InterPro" id="IPR050213">
    <property type="entry name" value="GST_superfamily"/>
</dbReference>
<dbReference type="Pfam" id="PF14497">
    <property type="entry name" value="GST_C_3"/>
    <property type="match status" value="1"/>
</dbReference>
<dbReference type="SUPFAM" id="SSF47616">
    <property type="entry name" value="GST C-terminal domain-like"/>
    <property type="match status" value="1"/>
</dbReference>
<feature type="domain" description="GST N-terminal" evidence="5">
    <location>
        <begin position="2"/>
        <end position="79"/>
    </location>
</feature>
<sequence length="202" mass="23212">MPQYKLHYFNFRGMAELTRLIFHYAGVAFEDIRFEKSEWPQLKASMPFGQVPVLEVDGKPLSQSYAIARYVARQHGLAGQDDWEQAEVDMYADCIKDFMILGRPMYEEHDPEKQKILMNKFMTETMIPHMLVIEAQLGKNGGVLVGQDVTWADMACYSFFSFVISKNPDVLNDSPNITALLARISSNENIKKYLETRPDTDI</sequence>
<dbReference type="PANTHER" id="PTHR11571">
    <property type="entry name" value="GLUTATHIONE S-TRANSFERASE"/>
    <property type="match status" value="1"/>
</dbReference>
<gene>
    <name evidence="7" type="ORF">APZ42_019979</name>
</gene>
<dbReference type="Gene3D" id="3.40.30.10">
    <property type="entry name" value="Glutaredoxin"/>
    <property type="match status" value="1"/>
</dbReference>